<keyword evidence="2" id="KW-1185">Reference proteome</keyword>
<reference evidence="1 2" key="1">
    <citation type="submission" date="2023-09" db="EMBL/GenBank/DDBJ databases">
        <title>Description of three actinobacteria isolated from air of manufacturing shop in a pharmaceutical factory.</title>
        <authorList>
            <person name="Zhang D.-F."/>
        </authorList>
    </citation>
    <scope>NUCLEOTIDE SEQUENCE [LARGE SCALE GENOMIC DNA]</scope>
    <source>
        <strain evidence="1 2">LY-0111</strain>
    </source>
</reference>
<sequence length="78" mass="8448">MNTPMRIVDDDNPTDDSAMGNGFHTSHVADLTICHSGTFAFFTPSDGVTLDASLRRGLEILQTVDSRGDVIDDHPARC</sequence>
<gene>
    <name evidence="1" type="ORF">RIL96_05030</name>
</gene>
<proteinExistence type="predicted"/>
<dbReference type="Proteomes" id="UP001251870">
    <property type="component" value="Unassembled WGS sequence"/>
</dbReference>
<accession>A0ABU2DRH7</accession>
<name>A0ABU2DRH7_9MICC</name>
<dbReference type="EMBL" id="JAVKGR010000003">
    <property type="protein sequence ID" value="MDR8018925.1"/>
    <property type="molecule type" value="Genomic_DNA"/>
</dbReference>
<organism evidence="1 2">
    <name type="scientific">Nesterenkonia aerolata</name>
    <dbReference type="NCBI Taxonomy" id="3074079"/>
    <lineage>
        <taxon>Bacteria</taxon>
        <taxon>Bacillati</taxon>
        <taxon>Actinomycetota</taxon>
        <taxon>Actinomycetes</taxon>
        <taxon>Micrococcales</taxon>
        <taxon>Micrococcaceae</taxon>
        <taxon>Nesterenkonia</taxon>
    </lineage>
</organism>
<dbReference type="RefSeq" id="WP_310547912.1">
    <property type="nucleotide sequence ID" value="NZ_JAVKGR010000003.1"/>
</dbReference>
<comment type="caution">
    <text evidence="1">The sequence shown here is derived from an EMBL/GenBank/DDBJ whole genome shotgun (WGS) entry which is preliminary data.</text>
</comment>
<evidence type="ECO:0000313" key="1">
    <source>
        <dbReference type="EMBL" id="MDR8018925.1"/>
    </source>
</evidence>
<protein>
    <submittedName>
        <fullName evidence="1">Uncharacterized protein</fullName>
    </submittedName>
</protein>
<evidence type="ECO:0000313" key="2">
    <source>
        <dbReference type="Proteomes" id="UP001251870"/>
    </source>
</evidence>